<protein>
    <submittedName>
        <fullName evidence="1 2">Thioesterase</fullName>
    </submittedName>
</protein>
<accession>A0A269ZHT5</accession>
<reference evidence="1 3" key="1">
    <citation type="submission" date="2017-04" db="EMBL/GenBank/DDBJ databases">
        <title>Kefir bacterial isolates.</title>
        <authorList>
            <person name="Kim Y."/>
            <person name="Blasche S."/>
            <person name="Patil K.R."/>
        </authorList>
    </citation>
    <scope>NUCLEOTIDE SEQUENCE [LARGE SCALE GENOMIC DNA]</scope>
    <source>
        <strain evidence="1 3">OG2</strain>
    </source>
</reference>
<dbReference type="EMBL" id="CP065682">
    <property type="protein sequence ID" value="QPS34755.1"/>
    <property type="molecule type" value="Genomic_DNA"/>
</dbReference>
<evidence type="ECO:0000313" key="1">
    <source>
        <dbReference type="EMBL" id="PAK97199.1"/>
    </source>
</evidence>
<organism evidence="1 3">
    <name type="scientific">Brevibacterium casei</name>
    <dbReference type="NCBI Taxonomy" id="33889"/>
    <lineage>
        <taxon>Bacteria</taxon>
        <taxon>Bacillati</taxon>
        <taxon>Actinomycetota</taxon>
        <taxon>Actinomycetes</taxon>
        <taxon>Micrococcales</taxon>
        <taxon>Brevibacteriaceae</taxon>
        <taxon>Brevibacterium</taxon>
    </lineage>
</organism>
<dbReference type="Pfam" id="PF13279">
    <property type="entry name" value="4HBT_2"/>
    <property type="match status" value="1"/>
</dbReference>
<dbReference type="Proteomes" id="UP000216867">
    <property type="component" value="Unassembled WGS sequence"/>
</dbReference>
<evidence type="ECO:0000313" key="3">
    <source>
        <dbReference type="Proteomes" id="UP000216867"/>
    </source>
</evidence>
<dbReference type="Gene3D" id="3.10.129.10">
    <property type="entry name" value="Hotdog Thioesterase"/>
    <property type="match status" value="1"/>
</dbReference>
<evidence type="ECO:0000313" key="4">
    <source>
        <dbReference type="Proteomes" id="UP000594979"/>
    </source>
</evidence>
<dbReference type="InterPro" id="IPR029069">
    <property type="entry name" value="HotDog_dom_sf"/>
</dbReference>
<dbReference type="EMBL" id="NCWY01000001">
    <property type="protein sequence ID" value="PAK97199.1"/>
    <property type="molecule type" value="Genomic_DNA"/>
</dbReference>
<dbReference type="RefSeq" id="WP_095375144.1">
    <property type="nucleotide sequence ID" value="NZ_CP065682.1"/>
</dbReference>
<gene>
    <name evidence="1" type="ORF">B8X04_01060</name>
    <name evidence="2" type="ORF">I6G59_05415</name>
</gene>
<dbReference type="Proteomes" id="UP000594979">
    <property type="component" value="Chromosome"/>
</dbReference>
<dbReference type="SUPFAM" id="SSF54637">
    <property type="entry name" value="Thioesterase/thiol ester dehydrase-isomerase"/>
    <property type="match status" value="1"/>
</dbReference>
<dbReference type="KEGG" id="bcau:I6G59_05415"/>
<reference evidence="2 4" key="2">
    <citation type="submission" date="2020-12" db="EMBL/GenBank/DDBJ databases">
        <title>FDA dAtabase for Regulatory Grade micrObial Sequences (FDA-ARGOS): Supporting development and validation of Infectious Disease Dx tests.</title>
        <authorList>
            <person name="Sproer C."/>
            <person name="Gronow S."/>
            <person name="Severitt S."/>
            <person name="Schroder I."/>
            <person name="Tallon L."/>
            <person name="Sadzewicz L."/>
            <person name="Zhao X."/>
            <person name="Boylan J."/>
            <person name="Ott S."/>
            <person name="Bowen H."/>
            <person name="Vavikolanu K."/>
            <person name="Mehta A."/>
            <person name="Aluvathingal J."/>
            <person name="Nadendla S."/>
            <person name="Lowell S."/>
            <person name="Myers T."/>
            <person name="Yan Y."/>
            <person name="Sichtig H."/>
        </authorList>
    </citation>
    <scope>NUCLEOTIDE SEQUENCE [LARGE SCALE GENOMIC DNA]</scope>
    <source>
        <strain evidence="2 4">FDAARGOS_902</strain>
    </source>
</reference>
<sequence>MKTFEYSPEVRWSDQDLLGHVNNARMITLIEECRVRWLHEEKATHITGGGLLVAHQSIDYLIPVMYGPELRLTVSVKRIGSSSFTVNTIGEQSGRKVFDSDVVLVHIDRQTGRPTPLTDEIRAVFEPYLAIEDGLDE</sequence>
<dbReference type="GO" id="GO:0047617">
    <property type="term" value="F:fatty acyl-CoA hydrolase activity"/>
    <property type="evidence" value="ECO:0007669"/>
    <property type="project" value="TreeGrafter"/>
</dbReference>
<dbReference type="AlphaFoldDB" id="A0A269ZHT5"/>
<name>A0A269ZHT5_9MICO</name>
<dbReference type="CDD" id="cd00586">
    <property type="entry name" value="4HBT"/>
    <property type="match status" value="1"/>
</dbReference>
<dbReference type="PANTHER" id="PTHR31793">
    <property type="entry name" value="4-HYDROXYBENZOYL-COA THIOESTERASE FAMILY MEMBER"/>
    <property type="match status" value="1"/>
</dbReference>
<proteinExistence type="predicted"/>
<dbReference type="InterPro" id="IPR050563">
    <property type="entry name" value="4-hydroxybenzoyl-CoA_TE"/>
</dbReference>
<evidence type="ECO:0000313" key="2">
    <source>
        <dbReference type="EMBL" id="QPS34755.1"/>
    </source>
</evidence>
<dbReference type="PANTHER" id="PTHR31793:SF24">
    <property type="entry name" value="LONG-CHAIN ACYL-COA THIOESTERASE FADM"/>
    <property type="match status" value="1"/>
</dbReference>